<dbReference type="Pfam" id="PF00133">
    <property type="entry name" value="tRNA-synt_1"/>
    <property type="match status" value="1"/>
</dbReference>
<gene>
    <name evidence="12" type="primary">valS</name>
    <name evidence="16" type="ORF">JGI4_02273</name>
</gene>
<evidence type="ECO:0000256" key="7">
    <source>
        <dbReference type="ARBA" id="ARBA00022917"/>
    </source>
</evidence>
<dbReference type="InterPro" id="IPR009008">
    <property type="entry name" value="Val/Leu/Ile-tRNA-synth_edit"/>
</dbReference>
<dbReference type="STRING" id="1633631.GCA_001442925_02266"/>
<dbReference type="InterPro" id="IPR013155">
    <property type="entry name" value="M/V/L/I-tRNA-synth_anticd-bd"/>
</dbReference>
<dbReference type="CDD" id="cd00817">
    <property type="entry name" value="ValRS_core"/>
    <property type="match status" value="1"/>
</dbReference>
<dbReference type="PRINTS" id="PR00986">
    <property type="entry name" value="TRNASYNTHVAL"/>
</dbReference>
<keyword evidence="9 12" id="KW-0030">Aminoacyl-tRNA synthetase</keyword>
<dbReference type="EC" id="6.1.1.9" evidence="12"/>
<evidence type="ECO:0000256" key="6">
    <source>
        <dbReference type="ARBA" id="ARBA00022840"/>
    </source>
</evidence>
<evidence type="ECO:0000259" key="14">
    <source>
        <dbReference type="Pfam" id="PF08264"/>
    </source>
</evidence>
<dbReference type="GO" id="GO:0005829">
    <property type="term" value="C:cytosol"/>
    <property type="evidence" value="ECO:0007669"/>
    <property type="project" value="TreeGrafter"/>
</dbReference>
<evidence type="ECO:0000256" key="5">
    <source>
        <dbReference type="ARBA" id="ARBA00022741"/>
    </source>
</evidence>
<comment type="subcellular location">
    <subcellularLocation>
        <location evidence="1 12">Cytoplasm</location>
    </subcellularLocation>
</comment>
<dbReference type="InterPro" id="IPR014729">
    <property type="entry name" value="Rossmann-like_a/b/a_fold"/>
</dbReference>
<dbReference type="InterPro" id="IPR001412">
    <property type="entry name" value="aa-tRNA-synth_I_CS"/>
</dbReference>
<dbReference type="GO" id="GO:0005524">
    <property type="term" value="F:ATP binding"/>
    <property type="evidence" value="ECO:0007669"/>
    <property type="project" value="UniProtKB-UniRule"/>
</dbReference>
<dbReference type="Gene3D" id="1.10.287.380">
    <property type="entry name" value="Valyl-tRNA synthetase, C-terminal domain"/>
    <property type="match status" value="1"/>
</dbReference>
<comment type="catalytic activity">
    <reaction evidence="10 12">
        <text>tRNA(Val) + L-valine + ATP = L-valyl-tRNA(Val) + AMP + diphosphate</text>
        <dbReference type="Rhea" id="RHEA:10704"/>
        <dbReference type="Rhea" id="RHEA-COMP:9672"/>
        <dbReference type="Rhea" id="RHEA-COMP:9708"/>
        <dbReference type="ChEBI" id="CHEBI:30616"/>
        <dbReference type="ChEBI" id="CHEBI:33019"/>
        <dbReference type="ChEBI" id="CHEBI:57762"/>
        <dbReference type="ChEBI" id="CHEBI:78442"/>
        <dbReference type="ChEBI" id="CHEBI:78537"/>
        <dbReference type="ChEBI" id="CHEBI:456215"/>
        <dbReference type="EC" id="6.1.1.9"/>
    </reaction>
</comment>
<evidence type="ECO:0000256" key="10">
    <source>
        <dbReference type="ARBA" id="ARBA00047552"/>
    </source>
</evidence>
<dbReference type="EMBL" id="FAOP01000013">
    <property type="protein sequence ID" value="CUU09102.1"/>
    <property type="molecule type" value="Genomic_DNA"/>
</dbReference>
<dbReference type="SUPFAM" id="SSF50677">
    <property type="entry name" value="ValRS/IleRS/LeuRS editing domain"/>
    <property type="match status" value="1"/>
</dbReference>
<comment type="subunit">
    <text evidence="2 12">Monomer.</text>
</comment>
<feature type="domain" description="Methionyl/Valyl/Leucyl/Isoleucyl-tRNA synthetase anticodon-binding" evidence="14">
    <location>
        <begin position="610"/>
        <end position="761"/>
    </location>
</feature>
<comment type="function">
    <text evidence="12">Catalyzes the attachment of valine to tRNA(Val). As ValRS can inadvertently accommodate and process structurally similar amino acids such as threonine, to avoid such errors, it has a 'posttransfer' editing activity that hydrolyzes mischarged Thr-tRNA(Val) in a tRNA-dependent manner.</text>
</comment>
<feature type="domain" description="Valyl-tRNA synthetase tRNA-binding arm" evidence="15">
    <location>
        <begin position="819"/>
        <end position="879"/>
    </location>
</feature>
<dbReference type="HAMAP" id="MF_02004">
    <property type="entry name" value="Val_tRNA_synth_type1"/>
    <property type="match status" value="1"/>
</dbReference>
<comment type="domain">
    <text evidence="12">The C-terminal coiled-coil domain is crucial for aminoacylation activity.</text>
</comment>
<organism evidence="16 17">
    <name type="scientific">Candidatus Kryptonium thompsonii</name>
    <dbReference type="NCBI Taxonomy" id="1633631"/>
    <lineage>
        <taxon>Bacteria</taxon>
        <taxon>Pseudomonadati</taxon>
        <taxon>Candidatus Kryptoniota</taxon>
        <taxon>Candidatus Kryptonium</taxon>
    </lineage>
</organism>
<evidence type="ECO:0000256" key="4">
    <source>
        <dbReference type="ARBA" id="ARBA00022598"/>
    </source>
</evidence>
<dbReference type="SUPFAM" id="SSF52374">
    <property type="entry name" value="Nucleotidylyl transferase"/>
    <property type="match status" value="1"/>
</dbReference>
<sequence length="885" mass="104314">MAKHEIAKAYNHHEVEDKWYEYWMKNGYFYAKVNPEKKPYTIVMPPPNITGVLTLGHVLNNTIQDIYIRWKRMQGYEACWIPGTDHAGIATQNVVEKALAKEGLRREDLGREKFLERVWKWKEEYGSTIIKQLKKLGVSCDWKRERFTMDEGLSNAVKEVFIRLYEKGLIYRGKYIVNWCPRCHTALADDEVEYKEQTGKLWYIKYPIENSDEFITVATTRPETMLGDTAVAVNPKDDRYKHLIGKFAILPLVGRRLPIIADEIVDIEFGTGAVKVTPAHDPNDYLLATKHNLEFVVAMDTYAKMNENVPEKYRGLDRYEARKEVVKDLESQGYLVKVEDYTHAVGRCYRCDTVIEPYLSDQWFVRMKPLAEKALQVVLDGKIKFYPERWIKVYEHWMRNVRDWCISRQIWWGHRIPVYYCDNCGEIMVEREEPKTCKKCGSTKIRQDEDVLDTWFSSWLWPFSTLNWPKDNPDLRYFYPTDLLVTGPDIIFFWVARMIMAGLEFMGEIPFKEVYFTSIIRDEFGRKMSKSLGNSPDPLDVINEYGADALRFTIVYLAPLGQDILFSTKKCEIGRNFANKIWNAGRFLIMNSEGIEINDELKFEYLDLADRWILNELNKTIIELNRALETYRINDATRTIYDFLWHDFCDWYLEIIKERIYSPESEEEKSAVLTRAIYVFETALKLLHPFMPFITEELWQNIRERKDGESIMIQPFPSPDEKWIDETISKNMKFIQDVIVAIRSIRGEMNIPHTKLCDVIINVHDDDKKTLIDEYIQYLRRLAKVQNVTIGSNLKKPKFSASAVISGNEIFVPLEGLIDLEVERKRFEKEIKRYETMLANTEKKLNDPNFISRAPADIIEREKQKYENFKLTLEKLRQNYAYLVE</sequence>
<evidence type="ECO:0000313" key="17">
    <source>
        <dbReference type="Proteomes" id="UP000182011"/>
    </source>
</evidence>
<evidence type="ECO:0000256" key="8">
    <source>
        <dbReference type="ARBA" id="ARBA00023054"/>
    </source>
</evidence>
<keyword evidence="7 12" id="KW-0648">Protein biosynthesis</keyword>
<accession>A0A0P1LR56</accession>
<dbReference type="FunFam" id="1.10.287.380:FF:000001">
    <property type="entry name" value="Valine--tRNA ligase"/>
    <property type="match status" value="1"/>
</dbReference>
<dbReference type="SUPFAM" id="SSF47323">
    <property type="entry name" value="Anticodon-binding domain of a subclass of class I aminoacyl-tRNA synthetases"/>
    <property type="match status" value="1"/>
</dbReference>
<evidence type="ECO:0000256" key="12">
    <source>
        <dbReference type="HAMAP-Rule" id="MF_02004"/>
    </source>
</evidence>
<dbReference type="InterPro" id="IPR037118">
    <property type="entry name" value="Val-tRNA_synth_C_sf"/>
</dbReference>
<dbReference type="GO" id="GO:0002161">
    <property type="term" value="F:aminoacyl-tRNA deacylase activity"/>
    <property type="evidence" value="ECO:0007669"/>
    <property type="project" value="InterPro"/>
</dbReference>
<dbReference type="Pfam" id="PF08264">
    <property type="entry name" value="Anticodon_1"/>
    <property type="match status" value="1"/>
</dbReference>
<dbReference type="FunFam" id="1.10.730.10:FF:000014">
    <property type="entry name" value="Valine--tRNA ligase"/>
    <property type="match status" value="1"/>
</dbReference>
<evidence type="ECO:0000256" key="1">
    <source>
        <dbReference type="ARBA" id="ARBA00004496"/>
    </source>
</evidence>
<comment type="domain">
    <text evidence="12">ValRS has two distinct active sites: one for aminoacylation and one for editing. The misactivated threonine is translocated from the active site to the editing site.</text>
</comment>
<dbReference type="OrthoDB" id="9810365at2"/>
<keyword evidence="5 12" id="KW-0547">Nucleotide-binding</keyword>
<dbReference type="InterPro" id="IPR009080">
    <property type="entry name" value="tRNAsynth_Ia_anticodon-bd"/>
</dbReference>
<accession>A0A0N7MQJ6</accession>
<name>A0A0P1LR56_9BACT</name>
<keyword evidence="8 12" id="KW-0175">Coiled coil</keyword>
<dbReference type="InterPro" id="IPR033705">
    <property type="entry name" value="Anticodon_Ia_Val"/>
</dbReference>
<protein>
    <recommendedName>
        <fullName evidence="12">Valine--tRNA ligase</fullName>
        <ecNumber evidence="12">6.1.1.9</ecNumber>
    </recommendedName>
    <alternativeName>
        <fullName evidence="12">Valyl-tRNA synthetase</fullName>
        <shortName evidence="12">ValRS</shortName>
    </alternativeName>
</protein>
<dbReference type="AlphaFoldDB" id="A0A0P1LR56"/>
<feature type="binding site" evidence="12">
    <location>
        <position position="530"/>
    </location>
    <ligand>
        <name>ATP</name>
        <dbReference type="ChEBI" id="CHEBI:30616"/>
    </ligand>
</feature>
<dbReference type="GO" id="GO:0006438">
    <property type="term" value="P:valyl-tRNA aminoacylation"/>
    <property type="evidence" value="ECO:0007669"/>
    <property type="project" value="UniProtKB-UniRule"/>
</dbReference>
<dbReference type="InterPro" id="IPR010978">
    <property type="entry name" value="tRNA-bd_arm"/>
</dbReference>
<dbReference type="RefSeq" id="WP_075427182.1">
    <property type="nucleotide sequence ID" value="NZ_CZVL01000006.1"/>
</dbReference>
<dbReference type="InterPro" id="IPR002300">
    <property type="entry name" value="aa-tRNA-synth_Ia"/>
</dbReference>
<dbReference type="FunFam" id="3.90.740.10:FF:000005">
    <property type="entry name" value="Valine--tRNA ligase, mitochondrial"/>
    <property type="match status" value="1"/>
</dbReference>
<feature type="short sequence motif" description="'KMSKS' region" evidence="12">
    <location>
        <begin position="527"/>
        <end position="531"/>
    </location>
</feature>
<dbReference type="CDD" id="cd07962">
    <property type="entry name" value="Anticodon_Ia_Val"/>
    <property type="match status" value="1"/>
</dbReference>
<dbReference type="InterPro" id="IPR019499">
    <property type="entry name" value="Val-tRNA_synth_tRNA-bd"/>
</dbReference>
<feature type="domain" description="Aminoacyl-tRNA synthetase class Ia" evidence="13">
    <location>
        <begin position="18"/>
        <end position="566"/>
    </location>
</feature>
<dbReference type="GO" id="GO:0004832">
    <property type="term" value="F:valine-tRNA ligase activity"/>
    <property type="evidence" value="ECO:0007669"/>
    <property type="project" value="UniProtKB-UniRule"/>
</dbReference>
<evidence type="ECO:0000256" key="9">
    <source>
        <dbReference type="ARBA" id="ARBA00023146"/>
    </source>
</evidence>
<dbReference type="PANTHER" id="PTHR11946:SF93">
    <property type="entry name" value="VALINE--TRNA LIGASE, CHLOROPLASTIC_MITOCHONDRIAL 2"/>
    <property type="match status" value="1"/>
</dbReference>
<evidence type="ECO:0000256" key="2">
    <source>
        <dbReference type="ARBA" id="ARBA00011245"/>
    </source>
</evidence>
<dbReference type="Proteomes" id="UP000182011">
    <property type="component" value="Unassembled WGS sequence"/>
</dbReference>
<dbReference type="InterPro" id="IPR002303">
    <property type="entry name" value="Valyl-tRNA_ligase"/>
</dbReference>
<dbReference type="NCBIfam" id="TIGR00422">
    <property type="entry name" value="valS"/>
    <property type="match status" value="1"/>
</dbReference>
<evidence type="ECO:0000259" key="13">
    <source>
        <dbReference type="Pfam" id="PF00133"/>
    </source>
</evidence>
<keyword evidence="3 12" id="KW-0963">Cytoplasm</keyword>
<dbReference type="PANTHER" id="PTHR11946">
    <property type="entry name" value="VALYL-TRNA SYNTHETASES"/>
    <property type="match status" value="1"/>
</dbReference>
<accession>A0A0P1LJD4</accession>
<accession>A0A0P1P5U7</accession>
<evidence type="ECO:0000256" key="11">
    <source>
        <dbReference type="ARBA" id="ARBA00060830"/>
    </source>
</evidence>
<keyword evidence="4 12" id="KW-0436">Ligase</keyword>
<dbReference type="FunFam" id="3.40.50.620:FF:000098">
    <property type="entry name" value="Valine--tRNA ligase"/>
    <property type="match status" value="1"/>
</dbReference>
<accession>A0A0S4ND71</accession>
<dbReference type="SUPFAM" id="SSF46589">
    <property type="entry name" value="tRNA-binding arm"/>
    <property type="match status" value="1"/>
</dbReference>
<dbReference type="Pfam" id="PF10458">
    <property type="entry name" value="Val_tRNA-synt_C"/>
    <property type="match status" value="1"/>
</dbReference>
<keyword evidence="6 12" id="KW-0067">ATP-binding</keyword>
<evidence type="ECO:0000313" key="16">
    <source>
        <dbReference type="EMBL" id="CUU09102.1"/>
    </source>
</evidence>
<dbReference type="Gene3D" id="1.10.730.10">
    <property type="entry name" value="Isoleucyl-tRNA Synthetase, Domain 1"/>
    <property type="match status" value="1"/>
</dbReference>
<feature type="coiled-coil region" evidence="12">
    <location>
        <begin position="817"/>
        <end position="879"/>
    </location>
</feature>
<dbReference type="Gene3D" id="3.40.50.620">
    <property type="entry name" value="HUPs"/>
    <property type="match status" value="2"/>
</dbReference>
<comment type="similarity">
    <text evidence="11 12">Belongs to the class-I aminoacyl-tRNA synthetase family. ValS type 1 subfamily.</text>
</comment>
<comment type="caution">
    <text evidence="12">Lacks conserved residue(s) required for the propagation of feature annotation.</text>
</comment>
<evidence type="ECO:0000259" key="15">
    <source>
        <dbReference type="Pfam" id="PF10458"/>
    </source>
</evidence>
<dbReference type="NCBIfam" id="NF004349">
    <property type="entry name" value="PRK05729.1"/>
    <property type="match status" value="1"/>
</dbReference>
<reference evidence="16 17" key="1">
    <citation type="submission" date="2015-11" db="EMBL/GenBank/DDBJ databases">
        <authorList>
            <person name="Zhang Y."/>
            <person name="Guo Z."/>
        </authorList>
    </citation>
    <scope>NUCLEOTIDE SEQUENCE [LARGE SCALE GENOMIC DNA]</scope>
    <source>
        <strain evidence="16">JGI-4</strain>
    </source>
</reference>
<dbReference type="FunFam" id="3.40.50.620:FF:000032">
    <property type="entry name" value="Valine--tRNA ligase"/>
    <property type="match status" value="1"/>
</dbReference>
<evidence type="ECO:0000256" key="3">
    <source>
        <dbReference type="ARBA" id="ARBA00022490"/>
    </source>
</evidence>
<proteinExistence type="inferred from homology"/>
<dbReference type="PROSITE" id="PS00178">
    <property type="entry name" value="AA_TRNA_LIGASE_I"/>
    <property type="match status" value="1"/>
</dbReference>